<keyword evidence="3 7" id="KW-1161">Viral attachment to host cell</keyword>
<evidence type="ECO:0000256" key="3">
    <source>
        <dbReference type="ARBA" id="ARBA00022804"/>
    </source>
</evidence>
<name>S4TH41_9PAPI</name>
<keyword evidence="2 7" id="KW-0945">Host-virus interaction</keyword>
<comment type="subunit">
    <text evidence="7">Self-assembles into homopentamers. The capsid has an icosahedral symmetry and consists of 72 capsomers, with each capsomer being a pentamer of L1. Interacts with the minor capsid protein L2; this interaction is necessary for viral genome encapsidation. Interacts with protein E2; this interaction enhances E2-dependent replication and transcription activation.</text>
</comment>
<reference evidence="9 10" key="1">
    <citation type="submission" date="2012-05" db="EMBL/GenBank/DDBJ databases">
        <title>Uncovering papillomavirus diversity within hosts of the order Chiroptera: Eidolon helvum papillomavirus type 1.</title>
        <authorList>
            <person name="Garcia-Perez R."/>
            <person name="Wibbelt G."/>
            <person name="Mengual-Chulia B."/>
            <person name="Bravo I.G."/>
        </authorList>
    </citation>
    <scope>NUCLEOTIDE SEQUENCE [LARGE SCALE GENOMIC DNA]</scope>
</reference>
<dbReference type="InterPro" id="IPR002210">
    <property type="entry name" value="Capsid_L1_Papillomavir"/>
</dbReference>
<dbReference type="EMBL" id="JX123128">
    <property type="protein sequence ID" value="AGB34179.1"/>
    <property type="molecule type" value="Genomic_DNA"/>
</dbReference>
<keyword evidence="10" id="KW-1185">Reference proteome</keyword>
<dbReference type="KEGG" id="vg:37618244"/>
<evidence type="ECO:0000256" key="4">
    <source>
        <dbReference type="ARBA" id="ARBA00022844"/>
    </source>
</evidence>
<evidence type="ECO:0000256" key="6">
    <source>
        <dbReference type="ARBA" id="ARBA00023296"/>
    </source>
</evidence>
<dbReference type="HAMAP" id="MF_04002">
    <property type="entry name" value="PPV_L1"/>
    <property type="match status" value="1"/>
</dbReference>
<dbReference type="PRINTS" id="PR00865">
    <property type="entry name" value="HPVCAPSIDL1"/>
</dbReference>
<keyword evidence="7" id="KW-1164">Virus endocytosis by host</keyword>
<feature type="disulfide bond" description="Interchain (with Cys-433)" evidence="7">
    <location>
        <position position="176"/>
    </location>
</feature>
<evidence type="ECO:0000256" key="5">
    <source>
        <dbReference type="ARBA" id="ARBA00022921"/>
    </source>
</evidence>
<dbReference type="Proteomes" id="UP000242725">
    <property type="component" value="Segment"/>
</dbReference>
<evidence type="ECO:0000313" key="9">
    <source>
        <dbReference type="EMBL" id="AGB34179.1"/>
    </source>
</evidence>
<keyword evidence="7" id="KW-1048">Host nucleus</keyword>
<comment type="similarity">
    <text evidence="7 8">Belongs to the papillomaviridae L1 protein family.</text>
</comment>
<dbReference type="Gene3D" id="2.60.175.20">
    <property type="entry name" value="Major capsid L1 (late) superfamily, Papillomavirus"/>
    <property type="match status" value="2"/>
</dbReference>
<proteinExistence type="inferred from homology"/>
<comment type="subcellular location">
    <subcellularLocation>
        <location evidence="7">Virion</location>
    </subcellularLocation>
    <subcellularLocation>
        <location evidence="7">Host nucleus</location>
    </subcellularLocation>
</comment>
<dbReference type="RefSeq" id="YP_009507290.1">
    <property type="nucleotide sequence ID" value="NC_038521.1"/>
</dbReference>
<evidence type="ECO:0000256" key="2">
    <source>
        <dbReference type="ARBA" id="ARBA00022581"/>
    </source>
</evidence>
<dbReference type="InterPro" id="IPR011222">
    <property type="entry name" value="dsDNA_vir_gr_I_capsid"/>
</dbReference>
<keyword evidence="7" id="KW-1015">Disulfide bond</keyword>
<dbReference type="GO" id="GO:0005198">
    <property type="term" value="F:structural molecule activity"/>
    <property type="evidence" value="ECO:0007669"/>
    <property type="project" value="UniProtKB-UniRule"/>
</dbReference>
<evidence type="ECO:0000256" key="1">
    <source>
        <dbReference type="ARBA" id="ARBA00022561"/>
    </source>
</evidence>
<keyword evidence="1 7" id="KW-0167">Capsid protein</keyword>
<dbReference type="SUPFAM" id="SSF88648">
    <property type="entry name" value="Group I dsDNA viruses"/>
    <property type="match status" value="1"/>
</dbReference>
<keyword evidence="5 7" id="KW-0426">Late protein</keyword>
<dbReference type="GO" id="GO:0042025">
    <property type="term" value="C:host cell nucleus"/>
    <property type="evidence" value="ECO:0007669"/>
    <property type="project" value="UniProtKB-SubCell"/>
</dbReference>
<evidence type="ECO:0000256" key="7">
    <source>
        <dbReference type="HAMAP-Rule" id="MF_04002"/>
    </source>
</evidence>
<dbReference type="Pfam" id="PF00500">
    <property type="entry name" value="Late_protein_L1"/>
    <property type="match status" value="1"/>
</dbReference>
<accession>S4TH41</accession>
<dbReference type="GeneID" id="37618244"/>
<keyword evidence="4 7" id="KW-0946">Virion</keyword>
<feature type="disulfide bond" description="Interchain (with Cys-176)" evidence="7">
    <location>
        <position position="433"/>
    </location>
</feature>
<keyword evidence="7" id="KW-1162">Viral penetration into host cytoplasm</keyword>
<evidence type="ECO:0000256" key="8">
    <source>
        <dbReference type="RuleBase" id="RU361248"/>
    </source>
</evidence>
<sequence length="513" mass="58616">MAVWLPSTNKFYLPPRPITRVSSTDEYVKRTDIFYHVATERLLTVGHPYFEIKEGNDVIIPKVSPNQYRVFRLKLADPNTFAFGDSTVFDPENERLVWAVRGIEVGRGQPLGIGVTGHPYTNKLADVENPLAVYENGHAQANDERKNQAFDPKQTQMFIIGARPAEGEHWVRAKVCTTDVDKRKHKCPPIELKNTTIQDGDMMDIGLGNLDFLDLQEDKSEAPLDVVNTVSKYPDYLKMHEDKYGDSMFFYVRREQLYARHVFNRSGVNEEDMPDALYIKPPANSGSRKPAASNVYEVSPSGSLVSTEGQLFNRPYWVQRSAGQNNGILWGNELFCTIGDNTRGTTFNITVNNNDAEVTEYQSNRFNAYVRHVEEYQVSLILQLCKVPLTPENLAFLHTMDPKIIDRWHLSVDTPTNQILDQYRYIKSLATKCPDTEKPKEEPDPYAGMKFWDVDLSEHMTDQLDQTALGRKFLFQTGLTQGRERTRTTGARFVTKRVSTTRRATPASKRRRT</sequence>
<dbReference type="GO" id="GO:0019062">
    <property type="term" value="P:virion attachment to host cell"/>
    <property type="evidence" value="ECO:0007669"/>
    <property type="project" value="UniProtKB-UniRule"/>
</dbReference>
<keyword evidence="6 7" id="KW-1160">Virus entry into host cell</keyword>
<dbReference type="GO" id="GO:0039620">
    <property type="term" value="C:T=7 icosahedral viral capsid"/>
    <property type="evidence" value="ECO:0007669"/>
    <property type="project" value="UniProtKB-UniRule"/>
</dbReference>
<organism evidence="9 10">
    <name type="scientific">Eidolon helvum papillomavirus 1</name>
    <dbReference type="NCBI Taxonomy" id="1163701"/>
    <lineage>
        <taxon>Viruses</taxon>
        <taxon>Monodnaviria</taxon>
        <taxon>Shotokuvirae</taxon>
        <taxon>Cossaviricota</taxon>
        <taxon>Papovaviricetes</taxon>
        <taxon>Zurhausenvirales</taxon>
        <taxon>Papillomaviridae</taxon>
        <taxon>Firstpapillomavirinae</taxon>
        <taxon>Dyoupsilonpapillomavirus</taxon>
        <taxon>Dyoupsilonpapillomavirus 1</taxon>
    </lineage>
</organism>
<protein>
    <recommendedName>
        <fullName evidence="7 8">Major capsid protein L1</fullName>
    </recommendedName>
</protein>
<comment type="function">
    <text evidence="7 8">Forms an icosahedral capsid with a T=7 symmetry and a 50 nm diameter. The capsid is composed of 72 pentamers linked to each other by disulfide bonds and associated with L2 proteins. Binds to heparan sulfate proteoglycans on cell surface of basal layer keratinocytes to provide initial virion attachment. This binding mediates a conformational change in the virus capsid that facilitates efficient infection. The virion enters the host cell via endocytosis. During virus trafficking, L1 protein dissociates from the viral DNA and the genomic DNA is released to the host nucleus. The virion assembly takes place within the cell nucleus. Encapsulates the genomic DNA together with protein L2.</text>
</comment>
<dbReference type="OrthoDB" id="5037at10239"/>
<dbReference type="GO" id="GO:0075509">
    <property type="term" value="P:endocytosis involved in viral entry into host cell"/>
    <property type="evidence" value="ECO:0007669"/>
    <property type="project" value="UniProtKB-KW"/>
</dbReference>
<keyword evidence="8" id="KW-1145">T=7 icosahedral capsid protein</keyword>
<gene>
    <name evidence="7 8 9" type="primary">L1</name>
</gene>
<evidence type="ECO:0000313" key="10">
    <source>
        <dbReference type="Proteomes" id="UP000242725"/>
    </source>
</evidence>
<dbReference type="InterPro" id="IPR036973">
    <property type="entry name" value="Capsid_L1_sf_Papillomavir"/>
</dbReference>